<evidence type="ECO:0000256" key="3">
    <source>
        <dbReference type="SAM" id="Coils"/>
    </source>
</evidence>
<feature type="region of interest" description="Disordered" evidence="4">
    <location>
        <begin position="888"/>
        <end position="946"/>
    </location>
</feature>
<feature type="compositionally biased region" description="Basic residues" evidence="4">
    <location>
        <begin position="753"/>
        <end position="763"/>
    </location>
</feature>
<feature type="compositionally biased region" description="Low complexity" evidence="4">
    <location>
        <begin position="907"/>
        <end position="932"/>
    </location>
</feature>
<feature type="region of interest" description="Disordered" evidence="4">
    <location>
        <begin position="619"/>
        <end position="647"/>
    </location>
</feature>
<feature type="region of interest" description="Disordered" evidence="4">
    <location>
        <begin position="688"/>
        <end position="717"/>
    </location>
</feature>
<dbReference type="PANTHER" id="PTHR13620:SF104">
    <property type="entry name" value="EXONUCLEASE 3'-5' DOMAIN-CONTAINING PROTEIN 2"/>
    <property type="match status" value="1"/>
</dbReference>
<dbReference type="OrthoDB" id="1920326at2759"/>
<evidence type="ECO:0000256" key="2">
    <source>
        <dbReference type="ARBA" id="ARBA00022801"/>
    </source>
</evidence>
<feature type="region of interest" description="Disordered" evidence="4">
    <location>
        <begin position="35"/>
        <end position="54"/>
    </location>
</feature>
<sequence length="1430" mass="158746">MPATTARLHLGRQCQAGETRAYTMPAVSMNSMSISEDIPPTSASTSTAEDATRLPSTRPLDYRWDRSRGIIFANARRSQDLTWTPSRGVTFSTPQTQSRSYAARALGSSAPPSRSASPAKQPEKDSLYDNPHRTPVRLPSQNDTIAALQKEVSELKAQGEAEREAEREAQSAKLMAEERAKADMRAGLLARIALLEQERRNNPDLAERRIGELEKSIADERTNAQLRMHAAMSQLQQSSTATARKAANLEQYVKQLQQEKEQSDEEHAGKLAGERQALQRQHNDEVQRLTRERKLRESERQTYLRYRKVWLELRDSLALFNRPIRDIEDIFSRATKRAEALPSYSSRIDQINPLLRRTQAKLFERLDASLRESADRARDSEQAITSLRLEQREVVDVLNGVSHDSRAITLSLRLSNPTRASAVELAYYVANDKPFRARLDRLDTDIAQLKHRIESERSQMAAKRYTAELEGLQEARKVVKKLISAHILLRDTEAHRALLTDHIAAKEVFASTEISRGMLQEAVKAWGSLVEDEHTAARIGQKDRTIYKDSRDQVRDKLRAIEGLIRKRVVLQQQLGQIPAGREEELDAIIRERLTLVRVAERTAIDKLTISGHARSFARSLPAPPSRTFDMSKSSDVGYEAPAQPRTRLERRRSIPLRAQSLPTVTSLSRSRHSDVAPLLEKLKVRLRTLQPGPERSTAFQEGRASKSALQPPDREKKRTEFLRASPVDQANSRVVDANLRTPKKTVADQPRPRVKATNRRHSLGGGTGPVVRSRPFKTITRIPTKGSRSPVLHFRPSASLQAPFAFPSSGLRGFHGARELRGGVAPETDTSDQSYPPHDPFLTAAAGSNEQGDMGHRAARVSTGMHAVPHGEISMETNVRQQYLSVTREQMPSSDRDTKSDSIETPTSSANPPLSSSSVGMSVSAGSVTSADINQGQPPHDDSLPTVTYRIPSADYRDAIKASPNTNAAYWSYRMYRNAAGDTPTVHYCTKLDQAERVLQQHFFGQPVLGFDIEWEFKATKKASAKQNVSLIQIACEDRICLIHVANFMGTEIEQLVPSTLREILESDQVVKAGVNIGGDARRMREYLGVDMRAQFELSYLFKVVTFSRKDINRSMKGAGLAAQVQSVLLLPLLKGDVRVSSWSRKLSKEQTDYSASDAYAGFQLFHALEAKRVMMNPMPPRPAFRELELPLVLGDGTILRPSARKRPPAPVAAEEEGKAADEVDDEAEDVYFDAMETQDVYQLEGDAKMGAGSSSGGGVEYPALPSFATDTATVPEVRPPSTMSIRNAMTPNAIPNNVNPDNLALAPSTPSSQSAEIHAANLWLTAFKHSHPATQAKDPSLLAYHLWHHQRHSLAHTATLLSAAKEQPPLAQTTVASLILEALRCEVVLDVEGEGERVRGMLEVLPRGVWGRYGGVVGRCGWDIGGWL</sequence>
<evidence type="ECO:0000256" key="1">
    <source>
        <dbReference type="ARBA" id="ARBA00022722"/>
    </source>
</evidence>
<feature type="domain" description="3'-5' exonuclease" evidence="5">
    <location>
        <begin position="990"/>
        <end position="1172"/>
    </location>
</feature>
<dbReference type="InterPro" id="IPR002562">
    <property type="entry name" value="3'-5'_exonuclease_dom"/>
</dbReference>
<dbReference type="GO" id="GO:0006139">
    <property type="term" value="P:nucleobase-containing compound metabolic process"/>
    <property type="evidence" value="ECO:0007669"/>
    <property type="project" value="InterPro"/>
</dbReference>
<evidence type="ECO:0000313" key="6">
    <source>
        <dbReference type="EMBL" id="TKA62593.1"/>
    </source>
</evidence>
<dbReference type="GO" id="GO:0008408">
    <property type="term" value="F:3'-5' exonuclease activity"/>
    <property type="evidence" value="ECO:0007669"/>
    <property type="project" value="InterPro"/>
</dbReference>
<dbReference type="Pfam" id="PF01612">
    <property type="entry name" value="DNA_pol_A_exo1"/>
    <property type="match status" value="1"/>
</dbReference>
<dbReference type="GO" id="GO:0003676">
    <property type="term" value="F:nucleic acid binding"/>
    <property type="evidence" value="ECO:0007669"/>
    <property type="project" value="InterPro"/>
</dbReference>
<dbReference type="EMBL" id="NAJQ01001055">
    <property type="protein sequence ID" value="TKA62593.1"/>
    <property type="molecule type" value="Genomic_DNA"/>
</dbReference>
<feature type="compositionally biased region" description="Basic and acidic residues" evidence="4">
    <location>
        <begin position="257"/>
        <end position="273"/>
    </location>
</feature>
<keyword evidence="7" id="KW-1185">Reference proteome</keyword>
<dbReference type="InterPro" id="IPR051132">
    <property type="entry name" value="3-5_Exonuclease_domain"/>
</dbReference>
<feature type="compositionally biased region" description="Basic and acidic residues" evidence="4">
    <location>
        <begin position="121"/>
        <end position="132"/>
    </location>
</feature>
<dbReference type="InterPro" id="IPR036397">
    <property type="entry name" value="RNaseH_sf"/>
</dbReference>
<dbReference type="Proteomes" id="UP000309340">
    <property type="component" value="Unassembled WGS sequence"/>
</dbReference>
<dbReference type="InterPro" id="IPR012337">
    <property type="entry name" value="RNaseH-like_sf"/>
</dbReference>
<accession>A0A4U0WJR0</accession>
<dbReference type="PANTHER" id="PTHR13620">
    <property type="entry name" value="3-5 EXONUCLEASE"/>
    <property type="match status" value="1"/>
</dbReference>
<keyword evidence="1" id="KW-0540">Nuclease</keyword>
<feature type="region of interest" description="Disordered" evidence="4">
    <location>
        <begin position="256"/>
        <end position="285"/>
    </location>
</feature>
<feature type="compositionally biased region" description="Low complexity" evidence="4">
    <location>
        <begin position="102"/>
        <end position="119"/>
    </location>
</feature>
<comment type="caution">
    <text evidence="6">The sequence shown here is derived from an EMBL/GenBank/DDBJ whole genome shotgun (WGS) entry which is preliminary data.</text>
</comment>
<evidence type="ECO:0000259" key="5">
    <source>
        <dbReference type="Pfam" id="PF01612"/>
    </source>
</evidence>
<dbReference type="Gene3D" id="3.30.420.10">
    <property type="entry name" value="Ribonuclease H-like superfamily/Ribonuclease H"/>
    <property type="match status" value="1"/>
</dbReference>
<feature type="region of interest" description="Disordered" evidence="4">
    <location>
        <begin position="746"/>
        <end position="774"/>
    </location>
</feature>
<feature type="compositionally biased region" description="Polar residues" evidence="4">
    <location>
        <begin position="84"/>
        <end position="100"/>
    </location>
</feature>
<dbReference type="STRING" id="329884.A0A4U0WJR0"/>
<reference evidence="6 7" key="1">
    <citation type="submission" date="2017-03" db="EMBL/GenBank/DDBJ databases">
        <title>Genomes of endolithic fungi from Antarctica.</title>
        <authorList>
            <person name="Coleine C."/>
            <person name="Masonjones S."/>
            <person name="Stajich J.E."/>
        </authorList>
    </citation>
    <scope>NUCLEOTIDE SEQUENCE [LARGE SCALE GENOMIC DNA]</scope>
    <source>
        <strain evidence="6 7">CCFEE 5184</strain>
    </source>
</reference>
<dbReference type="GO" id="GO:0005634">
    <property type="term" value="C:nucleus"/>
    <property type="evidence" value="ECO:0007669"/>
    <property type="project" value="TreeGrafter"/>
</dbReference>
<dbReference type="SUPFAM" id="SSF53098">
    <property type="entry name" value="Ribonuclease H-like"/>
    <property type="match status" value="1"/>
</dbReference>
<feature type="region of interest" description="Disordered" evidence="4">
    <location>
        <begin position="1202"/>
        <end position="1225"/>
    </location>
</feature>
<gene>
    <name evidence="6" type="ORF">B0A55_11405</name>
</gene>
<keyword evidence="3" id="KW-0175">Coiled coil</keyword>
<evidence type="ECO:0000256" key="4">
    <source>
        <dbReference type="SAM" id="MobiDB-lite"/>
    </source>
</evidence>
<evidence type="ECO:0000313" key="7">
    <source>
        <dbReference type="Proteomes" id="UP000309340"/>
    </source>
</evidence>
<proteinExistence type="predicted"/>
<feature type="region of interest" description="Disordered" evidence="4">
    <location>
        <begin position="84"/>
        <end position="139"/>
    </location>
</feature>
<organism evidence="6 7">
    <name type="scientific">Friedmanniomyces simplex</name>
    <dbReference type="NCBI Taxonomy" id="329884"/>
    <lineage>
        <taxon>Eukaryota</taxon>
        <taxon>Fungi</taxon>
        <taxon>Dikarya</taxon>
        <taxon>Ascomycota</taxon>
        <taxon>Pezizomycotina</taxon>
        <taxon>Dothideomycetes</taxon>
        <taxon>Dothideomycetidae</taxon>
        <taxon>Mycosphaerellales</taxon>
        <taxon>Teratosphaeriaceae</taxon>
        <taxon>Friedmanniomyces</taxon>
    </lineage>
</organism>
<name>A0A4U0WJR0_9PEZI</name>
<keyword evidence="2" id="KW-0378">Hydrolase</keyword>
<dbReference type="CDD" id="cd06141">
    <property type="entry name" value="WRN_exo"/>
    <property type="match status" value="1"/>
</dbReference>
<feature type="coiled-coil region" evidence="3">
    <location>
        <begin position="439"/>
        <end position="482"/>
    </location>
</feature>
<dbReference type="GO" id="GO:0005737">
    <property type="term" value="C:cytoplasm"/>
    <property type="evidence" value="ECO:0007669"/>
    <property type="project" value="TreeGrafter"/>
</dbReference>
<protein>
    <recommendedName>
        <fullName evidence="5">3'-5' exonuclease domain-containing protein</fullName>
    </recommendedName>
</protein>